<sequence length="133" mass="13571">MNNVQQNQATPRLNRLGGILTLLALVTVVISYPPPATGVKPLFGFGNMFLPLFMSALALVVAIIGGTLLARNIASAQTGRVQRLAITALIPASAVAVVGVYLAVTAGFDPNAPIIIGVLAIAAVGGLTNELVN</sequence>
<keyword evidence="1" id="KW-1133">Transmembrane helix</keyword>
<proteinExistence type="predicted"/>
<protein>
    <submittedName>
        <fullName evidence="2">Uncharacterized protein</fullName>
    </submittedName>
</protein>
<feature type="transmembrane region" description="Helical" evidence="1">
    <location>
        <begin position="12"/>
        <end position="32"/>
    </location>
</feature>
<evidence type="ECO:0000256" key="1">
    <source>
        <dbReference type="SAM" id="Phobius"/>
    </source>
</evidence>
<dbReference type="AlphaFoldDB" id="A0ABD5ZJQ4"/>
<dbReference type="RefSeq" id="WP_390225752.1">
    <property type="nucleotide sequence ID" value="NZ_JBHTAA010000013.1"/>
</dbReference>
<evidence type="ECO:0000313" key="3">
    <source>
        <dbReference type="Proteomes" id="UP001596481"/>
    </source>
</evidence>
<accession>A0ABD5ZJQ4</accession>
<reference evidence="2 3" key="1">
    <citation type="journal article" date="2019" name="Int. J. Syst. Evol. Microbiol.">
        <title>The Global Catalogue of Microorganisms (GCM) 10K type strain sequencing project: providing services to taxonomists for standard genome sequencing and annotation.</title>
        <authorList>
            <consortium name="The Broad Institute Genomics Platform"/>
            <consortium name="The Broad Institute Genome Sequencing Center for Infectious Disease"/>
            <person name="Wu L."/>
            <person name="Ma J."/>
        </authorList>
    </citation>
    <scope>NUCLEOTIDE SEQUENCE [LARGE SCALE GENOMIC DNA]</scope>
    <source>
        <strain evidence="2 3">DSM 29988</strain>
    </source>
</reference>
<feature type="transmembrane region" description="Helical" evidence="1">
    <location>
        <begin position="114"/>
        <end position="132"/>
    </location>
</feature>
<feature type="transmembrane region" description="Helical" evidence="1">
    <location>
        <begin position="86"/>
        <end position="108"/>
    </location>
</feature>
<name>A0ABD5ZJQ4_9EURY</name>
<dbReference type="EMBL" id="JBHTAA010000013">
    <property type="protein sequence ID" value="MFC7205241.1"/>
    <property type="molecule type" value="Genomic_DNA"/>
</dbReference>
<keyword evidence="1" id="KW-0812">Transmembrane</keyword>
<evidence type="ECO:0000313" key="2">
    <source>
        <dbReference type="EMBL" id="MFC7205241.1"/>
    </source>
</evidence>
<feature type="transmembrane region" description="Helical" evidence="1">
    <location>
        <begin position="52"/>
        <end position="74"/>
    </location>
</feature>
<gene>
    <name evidence="2" type="ORF">ACFQJC_17160</name>
</gene>
<keyword evidence="1" id="KW-0472">Membrane</keyword>
<dbReference type="Proteomes" id="UP001596481">
    <property type="component" value="Unassembled WGS sequence"/>
</dbReference>
<comment type="caution">
    <text evidence="2">The sequence shown here is derived from an EMBL/GenBank/DDBJ whole genome shotgun (WGS) entry which is preliminary data.</text>
</comment>
<organism evidence="2 3">
    <name type="scientific">Haloferax namakaokahaiae</name>
    <dbReference type="NCBI Taxonomy" id="1748331"/>
    <lineage>
        <taxon>Archaea</taxon>
        <taxon>Methanobacteriati</taxon>
        <taxon>Methanobacteriota</taxon>
        <taxon>Stenosarchaea group</taxon>
        <taxon>Halobacteria</taxon>
        <taxon>Halobacteriales</taxon>
        <taxon>Haloferacaceae</taxon>
        <taxon>Haloferax</taxon>
    </lineage>
</organism>
<keyword evidence="3" id="KW-1185">Reference proteome</keyword>